<protein>
    <submittedName>
        <fullName evidence="3">Uncharacterized protein</fullName>
    </submittedName>
</protein>
<sequence>MSFGQGGPPRGPGGSGQQPGQGGAQQNPQQDSGQGYGYPQQDGGYGYPPQQPQGYGYPPQQSGGGYGYPPQDSGQGYGYPQQNSGGYGYPPQQQAPPPQRQGQQQYGQQPDQGDQRQRPGSGGTPDWGALAEASESRARKRKWLIAGAAGLATVLIGVGVAVGVVSANGDSEASDDPSGKLPGTADIPSDTSRPGPSFEATTPPPPPDPVDYISSAKKDKAPLGPGTLFPGTKLTKGDRVYRKGPVRDTKKCAEATRGDLGGVLTKNKCTRMIRAAYTREGVSVTIGVAVFDTAAQAAKVVQQAEDGNIVSLTGKPVGTYCRSGVCRDTVNARGRYAYFSISGFTSGKDVTKKDREVYRVSDDLRVFTLNQINRRGEAQASAAAEAPR</sequence>
<keyword evidence="2" id="KW-0812">Transmembrane</keyword>
<feature type="compositionally biased region" description="Low complexity" evidence="1">
    <location>
        <begin position="100"/>
        <end position="112"/>
    </location>
</feature>
<name>A0A0B5ETI6_STRA4</name>
<organism evidence="3 4">
    <name type="scientific">Streptomyces albus (strain ATCC 21838 / DSM 41398 / FERM P-419 / JCM 4703 / NBRC 107858)</name>
    <dbReference type="NCBI Taxonomy" id="1081613"/>
    <lineage>
        <taxon>Bacteria</taxon>
        <taxon>Bacillati</taxon>
        <taxon>Actinomycetota</taxon>
        <taxon>Actinomycetes</taxon>
        <taxon>Kitasatosporales</taxon>
        <taxon>Streptomycetaceae</taxon>
        <taxon>Streptomyces</taxon>
    </lineage>
</organism>
<accession>A0A0B5ETI6</accession>
<evidence type="ECO:0000313" key="3">
    <source>
        <dbReference type="EMBL" id="AJE84989.1"/>
    </source>
</evidence>
<feature type="region of interest" description="Disordered" evidence="1">
    <location>
        <begin position="169"/>
        <end position="229"/>
    </location>
</feature>
<dbReference type="Proteomes" id="UP000031523">
    <property type="component" value="Chromosome"/>
</dbReference>
<keyword evidence="4" id="KW-1185">Reference proteome</keyword>
<evidence type="ECO:0000256" key="1">
    <source>
        <dbReference type="SAM" id="MobiDB-lite"/>
    </source>
</evidence>
<dbReference type="AlphaFoldDB" id="A0A0B5ETI6"/>
<feature type="transmembrane region" description="Helical" evidence="2">
    <location>
        <begin position="143"/>
        <end position="165"/>
    </location>
</feature>
<dbReference type="EMBL" id="CP010519">
    <property type="protein sequence ID" value="AJE84989.1"/>
    <property type="molecule type" value="Genomic_DNA"/>
</dbReference>
<reference evidence="3 4" key="1">
    <citation type="submission" date="2015-01" db="EMBL/GenBank/DDBJ databases">
        <title>Enhanced salinomycin production by adjusting the supply of polyketide extender units in Streptomyce albus DSM 41398.</title>
        <authorList>
            <person name="Lu C."/>
        </authorList>
    </citation>
    <scope>NUCLEOTIDE SEQUENCE [LARGE SCALE GENOMIC DNA]</scope>
    <source>
        <strain evidence="4">ATCC 21838 / DSM 41398 / FERM P-419 / JCM 4703 / NBRC 107858</strain>
    </source>
</reference>
<feature type="region of interest" description="Disordered" evidence="1">
    <location>
        <begin position="1"/>
        <end position="138"/>
    </location>
</feature>
<feature type="compositionally biased region" description="Low complexity" evidence="1">
    <location>
        <begin position="52"/>
        <end position="61"/>
    </location>
</feature>
<evidence type="ECO:0000256" key="2">
    <source>
        <dbReference type="SAM" id="Phobius"/>
    </source>
</evidence>
<evidence type="ECO:0000313" key="4">
    <source>
        <dbReference type="Proteomes" id="UP000031523"/>
    </source>
</evidence>
<feature type="compositionally biased region" description="Low complexity" evidence="1">
    <location>
        <begin position="68"/>
        <end position="92"/>
    </location>
</feature>
<feature type="compositionally biased region" description="Low complexity" evidence="1">
    <location>
        <begin position="24"/>
        <end position="42"/>
    </location>
</feature>
<keyword evidence="2" id="KW-1133">Transmembrane helix</keyword>
<feature type="compositionally biased region" description="Gly residues" evidence="1">
    <location>
        <begin position="1"/>
        <end position="23"/>
    </location>
</feature>
<proteinExistence type="predicted"/>
<dbReference type="KEGG" id="sals:SLNWT_4613"/>
<gene>
    <name evidence="3" type="ORF">SLNWT_4613</name>
</gene>
<keyword evidence="2" id="KW-0472">Membrane</keyword>